<sequence>MGDPLINLLDAYYIGEAQDTRAPDQTIEAILDFRQCYRVLRNIGIGDRRNLRTLQCPIEFKNYHLEDLFQKPYAFYRVHTKHNVSYVSTCHPLHFETSFYSEYHMSLSQIYIDSCSEDLNSPWPNHTSFNQLLIGDIVAISNIYSCQEHCYAREYVVLKRKVENTDALVYWWNYESHGCRMNKLVASSVTIPMDRNAAEFVSGIRKPDFENEEHRICRVDIFTPFKGTQRFAADFSNDILHSVRNIRECCREIHQLSYKYRSRAQNNYHPLVTRWTAGNSHNRNNFSTIDEALKNGNQKKVFHICNIVESATAHFENMKNVLDIRSHPLELIEWKILDDEELRIGFEFEVQDGAWNSYFPKKAMIRVYGIIPEPLDIAVIEHIQNETESDGEKIKKGILKASLIILDNIDELENDVDMESIGRKLYSDVIESLENRPELIYAHLIHGKRNKSLISKLEKFQQNMPDNLFNEMMRFSKNSAAPPRHFDYENDINQKKYIKEKLRLLLNNEPTKEQTQSVYFSIHSRNPIMSIEAPVGGGKTTLLSSICCISSIFYDKCQLIVSESNGAIVSVCRKLKQFGQRNVIRITSSLAQKRNGEEFVTEFDLPSIAEKVFSDLLKEFDDDPDKWRSREELDLIARTYKMLNYMHQTSSQTNYRLNNFRKLRNIIGVSLSSAPKDPSREQIRLVFEILQPQIVIGTGSQIEQLLSYQDLMVDVHQVFIDKCSVESIFSVFSIVSMVGAGCSDKKMFPKVILVGDSKQFKPFCDNPSISKFFETSLKTIGNGIAQIKHDQMFRCQPDTSNILNQVFYENKCTVVRNSVIGEKSLFFKFVKGYASMQNSGTLDDNSIEDARFMKNRFEAEEIRKKCEELEENGIRKEDIMILAFYNGQVNLLKKKLPGYTILTVRSCQGLEAKIVLVSVARTHSWELQNRPKDEGRVRNTDAKHIPITERKEQILVALSRAKEACMVFIDPEYCAQVEIWRNIDNLCK</sequence>
<dbReference type="PANTHER" id="PTHR43788:SF16">
    <property type="entry name" value="HELICASE WITH ZINC FINGER 2"/>
    <property type="match status" value="1"/>
</dbReference>
<dbReference type="GO" id="GO:0005524">
    <property type="term" value="F:ATP binding"/>
    <property type="evidence" value="ECO:0007669"/>
    <property type="project" value="UniProtKB-KW"/>
</dbReference>
<evidence type="ECO:0000256" key="4">
    <source>
        <dbReference type="ARBA" id="ARBA00022840"/>
    </source>
</evidence>
<evidence type="ECO:0000256" key="1">
    <source>
        <dbReference type="ARBA" id="ARBA00022741"/>
    </source>
</evidence>
<protein>
    <recommendedName>
        <fullName evidence="6">DNA2/NAM7 helicase-like C-terminal domain-containing protein</fullName>
    </recommendedName>
</protein>
<dbReference type="Pfam" id="PF13087">
    <property type="entry name" value="AAA_12"/>
    <property type="match status" value="1"/>
</dbReference>
<dbReference type="Gene3D" id="3.40.50.300">
    <property type="entry name" value="P-loop containing nucleotide triphosphate hydrolases"/>
    <property type="match status" value="2"/>
</dbReference>
<keyword evidence="1" id="KW-0547">Nucleotide-binding</keyword>
<gene>
    <name evidence="7" type="ORF">CAMP_LOCUS10997</name>
</gene>
<dbReference type="GO" id="GO:0043139">
    <property type="term" value="F:5'-3' DNA helicase activity"/>
    <property type="evidence" value="ECO:0007669"/>
    <property type="project" value="TreeGrafter"/>
</dbReference>
<evidence type="ECO:0000313" key="7">
    <source>
        <dbReference type="EMBL" id="CAI5448360.1"/>
    </source>
</evidence>
<keyword evidence="4" id="KW-0067">ATP-binding</keyword>
<reference evidence="7" key="1">
    <citation type="submission" date="2022-11" db="EMBL/GenBank/DDBJ databases">
        <authorList>
            <person name="Kikuchi T."/>
        </authorList>
    </citation>
    <scope>NUCLEOTIDE SEQUENCE</scope>
    <source>
        <strain evidence="7">PS1010</strain>
    </source>
</reference>
<evidence type="ECO:0000256" key="5">
    <source>
        <dbReference type="SAM" id="Coils"/>
    </source>
</evidence>
<dbReference type="SUPFAM" id="SSF52540">
    <property type="entry name" value="P-loop containing nucleoside triphosphate hydrolases"/>
    <property type="match status" value="1"/>
</dbReference>
<evidence type="ECO:0000256" key="3">
    <source>
        <dbReference type="ARBA" id="ARBA00022806"/>
    </source>
</evidence>
<organism evidence="7 8">
    <name type="scientific">Caenorhabditis angaria</name>
    <dbReference type="NCBI Taxonomy" id="860376"/>
    <lineage>
        <taxon>Eukaryota</taxon>
        <taxon>Metazoa</taxon>
        <taxon>Ecdysozoa</taxon>
        <taxon>Nematoda</taxon>
        <taxon>Chromadorea</taxon>
        <taxon>Rhabditida</taxon>
        <taxon>Rhabditina</taxon>
        <taxon>Rhabditomorpha</taxon>
        <taxon>Rhabditoidea</taxon>
        <taxon>Rhabditidae</taxon>
        <taxon>Peloderinae</taxon>
        <taxon>Caenorhabditis</taxon>
    </lineage>
</organism>
<keyword evidence="2" id="KW-0378">Hydrolase</keyword>
<name>A0A9P1N1V3_9PELO</name>
<evidence type="ECO:0000256" key="2">
    <source>
        <dbReference type="ARBA" id="ARBA00022801"/>
    </source>
</evidence>
<dbReference type="PANTHER" id="PTHR43788">
    <property type="entry name" value="DNA2/NAM7 HELICASE FAMILY MEMBER"/>
    <property type="match status" value="1"/>
</dbReference>
<evidence type="ECO:0000259" key="6">
    <source>
        <dbReference type="Pfam" id="PF13087"/>
    </source>
</evidence>
<proteinExistence type="predicted"/>
<feature type="domain" description="DNA2/NAM7 helicase-like C-terminal" evidence="6">
    <location>
        <begin position="790"/>
        <end position="969"/>
    </location>
</feature>
<dbReference type="InterPro" id="IPR027417">
    <property type="entry name" value="P-loop_NTPase"/>
</dbReference>
<dbReference type="InterPro" id="IPR041679">
    <property type="entry name" value="DNA2/NAM7-like_C"/>
</dbReference>
<keyword evidence="8" id="KW-1185">Reference proteome</keyword>
<feature type="coiled-coil region" evidence="5">
    <location>
        <begin position="852"/>
        <end position="879"/>
    </location>
</feature>
<comment type="caution">
    <text evidence="7">The sequence shown here is derived from an EMBL/GenBank/DDBJ whole genome shotgun (WGS) entry which is preliminary data.</text>
</comment>
<dbReference type="EMBL" id="CANHGI010000004">
    <property type="protein sequence ID" value="CAI5448360.1"/>
    <property type="molecule type" value="Genomic_DNA"/>
</dbReference>
<evidence type="ECO:0000313" key="8">
    <source>
        <dbReference type="Proteomes" id="UP001152747"/>
    </source>
</evidence>
<dbReference type="GO" id="GO:0016787">
    <property type="term" value="F:hydrolase activity"/>
    <property type="evidence" value="ECO:0007669"/>
    <property type="project" value="UniProtKB-KW"/>
</dbReference>
<dbReference type="Proteomes" id="UP001152747">
    <property type="component" value="Unassembled WGS sequence"/>
</dbReference>
<keyword evidence="3" id="KW-0347">Helicase</keyword>
<keyword evidence="5" id="KW-0175">Coiled coil</keyword>
<accession>A0A9P1N1V3</accession>
<dbReference type="AlphaFoldDB" id="A0A9P1N1V3"/>
<dbReference type="InterPro" id="IPR050534">
    <property type="entry name" value="Coronavir_polyprotein_1ab"/>
</dbReference>